<dbReference type="Pfam" id="PF01762">
    <property type="entry name" value="Galactosyl_T"/>
    <property type="match status" value="1"/>
</dbReference>
<evidence type="ECO:0000256" key="4">
    <source>
        <dbReference type="ARBA" id="ARBA00022679"/>
    </source>
</evidence>
<evidence type="ECO:0000256" key="7">
    <source>
        <dbReference type="ARBA" id="ARBA00022989"/>
    </source>
</evidence>
<keyword evidence="6" id="KW-0735">Signal-anchor</keyword>
<evidence type="ECO:0000256" key="10">
    <source>
        <dbReference type="SAM" id="Phobius"/>
    </source>
</evidence>
<evidence type="ECO:0000313" key="12">
    <source>
        <dbReference type="WBParaSite" id="Smp_333180.1"/>
    </source>
</evidence>
<reference evidence="12" key="2">
    <citation type="submission" date="2019-11" db="UniProtKB">
        <authorList>
            <consortium name="WormBaseParasite"/>
        </authorList>
    </citation>
    <scope>IDENTIFICATION</scope>
    <source>
        <strain evidence="12">Puerto Rican</strain>
    </source>
</reference>
<evidence type="ECO:0000256" key="1">
    <source>
        <dbReference type="ARBA" id="ARBA00004323"/>
    </source>
</evidence>
<keyword evidence="11" id="KW-1185">Reference proteome</keyword>
<keyword evidence="7 10" id="KW-1133">Transmembrane helix</keyword>
<dbReference type="InParanoid" id="A0A5K4FC54"/>
<evidence type="ECO:0000256" key="5">
    <source>
        <dbReference type="ARBA" id="ARBA00022692"/>
    </source>
</evidence>
<keyword evidence="9 10" id="KW-0472">Membrane</keyword>
<dbReference type="Proteomes" id="UP000008854">
    <property type="component" value="Unassembled WGS sequence"/>
</dbReference>
<dbReference type="WBParaSite" id="Smp_333180.1">
    <property type="protein sequence ID" value="Smp_333180.1"/>
    <property type="gene ID" value="Smp_333180"/>
</dbReference>
<dbReference type="InterPro" id="IPR002659">
    <property type="entry name" value="Glyco_trans_31"/>
</dbReference>
<comment type="similarity">
    <text evidence="2">Belongs to the glycosyltransferase 31 family.</text>
</comment>
<organism evidence="11 12">
    <name type="scientific">Schistosoma mansoni</name>
    <name type="common">Blood fluke</name>
    <dbReference type="NCBI Taxonomy" id="6183"/>
    <lineage>
        <taxon>Eukaryota</taxon>
        <taxon>Metazoa</taxon>
        <taxon>Spiralia</taxon>
        <taxon>Lophotrochozoa</taxon>
        <taxon>Platyhelminthes</taxon>
        <taxon>Trematoda</taxon>
        <taxon>Digenea</taxon>
        <taxon>Strigeidida</taxon>
        <taxon>Schistosomatoidea</taxon>
        <taxon>Schistosomatidae</taxon>
        <taxon>Schistosoma</taxon>
    </lineage>
</organism>
<dbReference type="GO" id="GO:0016758">
    <property type="term" value="F:hexosyltransferase activity"/>
    <property type="evidence" value="ECO:0007669"/>
    <property type="project" value="InterPro"/>
</dbReference>
<keyword evidence="8" id="KW-0333">Golgi apparatus</keyword>
<comment type="subcellular location">
    <subcellularLocation>
        <location evidence="1">Golgi apparatus membrane</location>
        <topology evidence="1">Single-pass type II membrane protein</topology>
    </subcellularLocation>
</comment>
<name>A0A5K4FC54_SCHMA</name>
<evidence type="ECO:0000256" key="9">
    <source>
        <dbReference type="ARBA" id="ARBA00023136"/>
    </source>
</evidence>
<reference evidence="11" key="1">
    <citation type="journal article" date="2012" name="PLoS Negl. Trop. Dis.">
        <title>A systematically improved high quality genome and transcriptome of the human blood fluke Schistosoma mansoni.</title>
        <authorList>
            <person name="Protasio A.V."/>
            <person name="Tsai I.J."/>
            <person name="Babbage A."/>
            <person name="Nichol S."/>
            <person name="Hunt M."/>
            <person name="Aslett M.A."/>
            <person name="De Silva N."/>
            <person name="Velarde G.S."/>
            <person name="Anderson T.J."/>
            <person name="Clark R.C."/>
            <person name="Davidson C."/>
            <person name="Dillon G.P."/>
            <person name="Holroyd N.E."/>
            <person name="LoVerde P.T."/>
            <person name="Lloyd C."/>
            <person name="McQuillan J."/>
            <person name="Oliveira G."/>
            <person name="Otto T.D."/>
            <person name="Parker-Manuel S.J."/>
            <person name="Quail M.A."/>
            <person name="Wilson R.A."/>
            <person name="Zerlotini A."/>
            <person name="Dunne D.W."/>
            <person name="Berriman M."/>
        </authorList>
    </citation>
    <scope>NUCLEOTIDE SEQUENCE [LARGE SCALE GENOMIC DNA]</scope>
    <source>
        <strain evidence="11">Puerto Rican</strain>
    </source>
</reference>
<dbReference type="GO" id="GO:0000139">
    <property type="term" value="C:Golgi membrane"/>
    <property type="evidence" value="ECO:0007669"/>
    <property type="project" value="UniProtKB-SubCell"/>
</dbReference>
<proteinExistence type="inferred from homology"/>
<evidence type="ECO:0000256" key="8">
    <source>
        <dbReference type="ARBA" id="ARBA00023034"/>
    </source>
</evidence>
<keyword evidence="4" id="KW-0808">Transferase</keyword>
<evidence type="ECO:0000256" key="6">
    <source>
        <dbReference type="ARBA" id="ARBA00022968"/>
    </source>
</evidence>
<dbReference type="AlphaFoldDB" id="A0A5K4FC54"/>
<evidence type="ECO:0000256" key="2">
    <source>
        <dbReference type="ARBA" id="ARBA00008661"/>
    </source>
</evidence>
<dbReference type="PANTHER" id="PTHR11214">
    <property type="entry name" value="BETA-1,3-N-ACETYLGLUCOSAMINYLTRANSFERASE"/>
    <property type="match status" value="1"/>
</dbReference>
<accession>A0A5K4FC54</accession>
<dbReference type="GO" id="GO:0006493">
    <property type="term" value="P:protein O-linked glycosylation"/>
    <property type="evidence" value="ECO:0007669"/>
    <property type="project" value="TreeGrafter"/>
</dbReference>
<dbReference type="PANTHER" id="PTHR11214:SF3">
    <property type="entry name" value="BETA-1,3-GALACTOSYLTRANSFERASE 6"/>
    <property type="match status" value="1"/>
</dbReference>
<feature type="transmembrane region" description="Helical" evidence="10">
    <location>
        <begin position="102"/>
        <end position="122"/>
    </location>
</feature>
<evidence type="ECO:0000313" key="11">
    <source>
        <dbReference type="Proteomes" id="UP000008854"/>
    </source>
</evidence>
<sequence length="562" mass="65172">MNDMLNERYVLSNSSDAIAMSDVNSSVETRKRNVHHPKYFNVTEALHVIEVGLSDDASLIVPLKLQYNWESISQPICQIVHYLSSKIMITNLKLPLIKLIKYWKFIFILIGLLFNLYLYIYILNKEDHIVYQSKSSILCFNDIFTQIVSSQSSWLTFIDALNKLHVNDSNHIETTEVSTELFHFTYYSLPIINETIKVLNFKNQLKLLSEPTNIIYHFNEIYTETINNKSVSYTKDNKSIGGRHYPKYFNMTEYLNAMSDGFPPNEVPINNEHLFVVETPRSACDPCHEKQKLSLVVLIKSCIYCYEQRSYARKTYMNISLWNNLTVRFVFVVGLPIPNETNIHHFDGVNIQLDGKSWWESRKRELSRWSVIKELRNESKFYGDMLVGGFFDTYFNLTTKMMLSFRWACVFCKNITPLLLFIDDDYVLHPNNTIKLVRSIKVSDMKSYIGGPIHSTSVVSRPQNKTYNSKWDVSPHEYPYSYYPPYFYGIGYIIGADVVCDASVTMSFTQNLRIDDAYLGIVLARLNKKLNQLKGFRVQTDTNFESSGAIIIQRSSAGLLFT</sequence>
<protein>
    <submittedName>
        <fullName evidence="12">Hexosyltransferase</fullName>
    </submittedName>
</protein>
<evidence type="ECO:0000256" key="3">
    <source>
        <dbReference type="ARBA" id="ARBA00022676"/>
    </source>
</evidence>
<keyword evidence="3" id="KW-0328">Glycosyltransferase</keyword>
<keyword evidence="5 10" id="KW-0812">Transmembrane</keyword>